<comment type="catalytic activity">
    <reaction evidence="1">
        <text>Hydrolysis of (1-&gt;4)-beta-linkages between N-acetylmuramic acid and N-acetyl-D-glucosamine residues in a peptidoglycan and between N-acetyl-D-glucosamine residues in chitodextrins.</text>
        <dbReference type="EC" id="3.2.1.17"/>
    </reaction>
</comment>
<evidence type="ECO:0000256" key="5">
    <source>
        <dbReference type="ARBA" id="ARBA00022801"/>
    </source>
</evidence>
<dbReference type="EMBL" id="JASPKY010001178">
    <property type="protein sequence ID" value="KAK9675305.1"/>
    <property type="molecule type" value="Genomic_DNA"/>
</dbReference>
<evidence type="ECO:0000256" key="7">
    <source>
        <dbReference type="PIRSR" id="PIRSR608597-3"/>
    </source>
</evidence>
<keyword evidence="4" id="KW-0081">Bacteriolytic enzyme</keyword>
<evidence type="ECO:0000256" key="8">
    <source>
        <dbReference type="SAM" id="Phobius"/>
    </source>
</evidence>
<evidence type="ECO:0000256" key="1">
    <source>
        <dbReference type="ARBA" id="ARBA00000632"/>
    </source>
</evidence>
<dbReference type="InterPro" id="IPR008597">
    <property type="entry name" value="Invert_lysozyme"/>
</dbReference>
<dbReference type="GO" id="GO:0003796">
    <property type="term" value="F:lysozyme activity"/>
    <property type="evidence" value="ECO:0007669"/>
    <property type="project" value="UniProtKB-EC"/>
</dbReference>
<dbReference type="Pfam" id="PF05497">
    <property type="entry name" value="Destabilase"/>
    <property type="match status" value="1"/>
</dbReference>
<keyword evidence="10" id="KW-1185">Reference proteome</keyword>
<dbReference type="Proteomes" id="UP001458880">
    <property type="component" value="Unassembled WGS sequence"/>
</dbReference>
<keyword evidence="5" id="KW-0378">Hydrolase</keyword>
<keyword evidence="8" id="KW-0812">Transmembrane</keyword>
<feature type="disulfide bond" evidence="7">
    <location>
        <begin position="80"/>
        <end position="86"/>
    </location>
</feature>
<feature type="disulfide bond" evidence="7">
    <location>
        <begin position="37"/>
        <end position="48"/>
    </location>
</feature>
<dbReference type="Gene3D" id="1.10.530.10">
    <property type="match status" value="1"/>
</dbReference>
<reference evidence="9 10" key="1">
    <citation type="journal article" date="2024" name="BMC Genomics">
        <title>De novo assembly and annotation of Popillia japonica's genome with initial clues to its potential as an invasive pest.</title>
        <authorList>
            <person name="Cucini C."/>
            <person name="Boschi S."/>
            <person name="Funari R."/>
            <person name="Cardaioli E."/>
            <person name="Iannotti N."/>
            <person name="Marturano G."/>
            <person name="Paoli F."/>
            <person name="Bruttini M."/>
            <person name="Carapelli A."/>
            <person name="Frati F."/>
            <person name="Nardi F."/>
        </authorList>
    </citation>
    <scope>NUCLEOTIDE SEQUENCE [LARGE SCALE GENOMIC DNA]</scope>
    <source>
        <strain evidence="9">DMR45628</strain>
    </source>
</reference>
<organism evidence="9 10">
    <name type="scientific">Popillia japonica</name>
    <name type="common">Japanese beetle</name>
    <dbReference type="NCBI Taxonomy" id="7064"/>
    <lineage>
        <taxon>Eukaryota</taxon>
        <taxon>Metazoa</taxon>
        <taxon>Ecdysozoa</taxon>
        <taxon>Arthropoda</taxon>
        <taxon>Hexapoda</taxon>
        <taxon>Insecta</taxon>
        <taxon>Pterygota</taxon>
        <taxon>Neoptera</taxon>
        <taxon>Endopterygota</taxon>
        <taxon>Coleoptera</taxon>
        <taxon>Polyphaga</taxon>
        <taxon>Scarabaeiformia</taxon>
        <taxon>Scarabaeidae</taxon>
        <taxon>Rutelinae</taxon>
        <taxon>Popillia</taxon>
    </lineage>
</organism>
<keyword evidence="6" id="KW-0326">Glycosidase</keyword>
<evidence type="ECO:0000256" key="2">
    <source>
        <dbReference type="ARBA" id="ARBA00012732"/>
    </source>
</evidence>
<evidence type="ECO:0000256" key="4">
    <source>
        <dbReference type="ARBA" id="ARBA00022638"/>
    </source>
</evidence>
<name>A0AAW1HGD5_POPJA</name>
<dbReference type="GO" id="GO:0042742">
    <property type="term" value="P:defense response to bacterium"/>
    <property type="evidence" value="ECO:0007669"/>
    <property type="project" value="UniProtKB-KW"/>
</dbReference>
<keyword evidence="3" id="KW-0929">Antimicrobial</keyword>
<dbReference type="PROSITE" id="PS51909">
    <property type="entry name" value="LYSOZYME_I"/>
    <property type="match status" value="1"/>
</dbReference>
<evidence type="ECO:0000256" key="3">
    <source>
        <dbReference type="ARBA" id="ARBA00022529"/>
    </source>
</evidence>
<dbReference type="GO" id="GO:0031640">
    <property type="term" value="P:killing of cells of another organism"/>
    <property type="evidence" value="ECO:0007669"/>
    <property type="project" value="UniProtKB-KW"/>
</dbReference>
<evidence type="ECO:0000256" key="6">
    <source>
        <dbReference type="ARBA" id="ARBA00023295"/>
    </source>
</evidence>
<dbReference type="EC" id="3.2.1.17" evidence="2"/>
<evidence type="ECO:0000313" key="10">
    <source>
        <dbReference type="Proteomes" id="UP001458880"/>
    </source>
</evidence>
<proteinExistence type="predicted"/>
<keyword evidence="7" id="KW-1015">Disulfide bond</keyword>
<evidence type="ECO:0000313" key="9">
    <source>
        <dbReference type="EMBL" id="KAK9675305.1"/>
    </source>
</evidence>
<sequence length="147" mass="16680">MKAKHRINNYLNIFILSSIVLMVYSQSDGEPKPATGCDMRLGCEKGYCGPYKISRLFWIDGGREVLPEDDVDRAGAFEDCALQLGCAQRIITNYLEKYARDCNSDGLTDCSDYVMINFNGGYQCTPPLDRNDAGKNFTRRFNRCYAR</sequence>
<keyword evidence="8" id="KW-1133">Transmembrane helix</keyword>
<comment type="caution">
    <text evidence="9">The sequence shown here is derived from an EMBL/GenBank/DDBJ whole genome shotgun (WGS) entry which is preliminary data.</text>
</comment>
<dbReference type="CDD" id="cd16890">
    <property type="entry name" value="lyz_i"/>
    <property type="match status" value="1"/>
</dbReference>
<accession>A0AAW1HGD5</accession>
<protein>
    <recommendedName>
        <fullName evidence="2">lysozyme</fullName>
        <ecNumber evidence="2">3.2.1.17</ecNumber>
    </recommendedName>
</protein>
<gene>
    <name evidence="9" type="ORF">QE152_g40466</name>
</gene>
<keyword evidence="8" id="KW-0472">Membrane</keyword>
<feature type="transmembrane region" description="Helical" evidence="8">
    <location>
        <begin position="7"/>
        <end position="25"/>
    </location>
</feature>
<dbReference type="AlphaFoldDB" id="A0AAW1HGD5"/>